<name>A0ABY0IC26_9BACT</name>
<sequence length="108" mass="12114">MRSFSHIAKLIKDKRTAHPKGYSQSELSHLLGYKNGQFISNVERALCNIPLKMLRRVCEILDIDEAELKTAIIKDHEETLDNYLKDGSGVVGATTETTEAAQSSNFVY</sequence>
<evidence type="ECO:0000313" key="2">
    <source>
        <dbReference type="EMBL" id="RZF20516.1"/>
    </source>
</evidence>
<organism evidence="2 3">
    <name type="scientific">Halobacteriovorax vibrionivorans</name>
    <dbReference type="NCBI Taxonomy" id="2152716"/>
    <lineage>
        <taxon>Bacteria</taxon>
        <taxon>Pseudomonadati</taxon>
        <taxon>Bdellovibrionota</taxon>
        <taxon>Bacteriovoracia</taxon>
        <taxon>Bacteriovoracales</taxon>
        <taxon>Halobacteriovoraceae</taxon>
        <taxon>Halobacteriovorax</taxon>
    </lineage>
</organism>
<evidence type="ECO:0000259" key="1">
    <source>
        <dbReference type="PROSITE" id="PS50943"/>
    </source>
</evidence>
<dbReference type="SUPFAM" id="SSF47413">
    <property type="entry name" value="lambda repressor-like DNA-binding domains"/>
    <property type="match status" value="1"/>
</dbReference>
<feature type="domain" description="HTH cro/C1-type" evidence="1">
    <location>
        <begin position="11"/>
        <end position="68"/>
    </location>
</feature>
<comment type="caution">
    <text evidence="2">The sequence shown here is derived from an EMBL/GenBank/DDBJ whole genome shotgun (WGS) entry which is preliminary data.</text>
</comment>
<dbReference type="Gene3D" id="1.10.260.40">
    <property type="entry name" value="lambda repressor-like DNA-binding domains"/>
    <property type="match status" value="1"/>
</dbReference>
<dbReference type="SMART" id="SM00530">
    <property type="entry name" value="HTH_XRE"/>
    <property type="match status" value="1"/>
</dbReference>
<proteinExistence type="predicted"/>
<gene>
    <name evidence="2" type="ORF">DAY19_11050</name>
</gene>
<dbReference type="PROSITE" id="PS50943">
    <property type="entry name" value="HTH_CROC1"/>
    <property type="match status" value="1"/>
</dbReference>
<accession>A0ABY0IC26</accession>
<dbReference type="InterPro" id="IPR010982">
    <property type="entry name" value="Lambda_DNA-bd_dom_sf"/>
</dbReference>
<reference evidence="3" key="1">
    <citation type="journal article" date="2019" name="Int. J. Syst. Evol. Microbiol.">
        <title>Halobacteriovorax valvorus sp. nov., a novel prokaryotic predator isolated from coastal seawater of China.</title>
        <authorList>
            <person name="Chen M.-X."/>
        </authorList>
    </citation>
    <scope>NUCLEOTIDE SEQUENCE [LARGE SCALE GENOMIC DNA]</scope>
    <source>
        <strain evidence="3">BL9</strain>
    </source>
</reference>
<dbReference type="InterPro" id="IPR001387">
    <property type="entry name" value="Cro/C1-type_HTH"/>
</dbReference>
<protein>
    <submittedName>
        <fullName evidence="2">XRE family transcriptional regulator</fullName>
    </submittedName>
</protein>
<evidence type="ECO:0000313" key="3">
    <source>
        <dbReference type="Proteomes" id="UP000443582"/>
    </source>
</evidence>
<dbReference type="RefSeq" id="WP_115362405.1">
    <property type="nucleotide sequence ID" value="NZ_QDKL01000003.1"/>
</dbReference>
<dbReference type="EMBL" id="QDKL01000003">
    <property type="protein sequence ID" value="RZF20516.1"/>
    <property type="molecule type" value="Genomic_DNA"/>
</dbReference>
<dbReference type="Proteomes" id="UP000443582">
    <property type="component" value="Unassembled WGS sequence"/>
</dbReference>
<keyword evidence="3" id="KW-1185">Reference proteome</keyword>